<reference evidence="2 3" key="1">
    <citation type="submission" date="2018-11" db="EMBL/GenBank/DDBJ databases">
        <authorList>
            <consortium name="Pathogen Informatics"/>
        </authorList>
    </citation>
    <scope>NUCLEOTIDE SEQUENCE [LARGE SCALE GENOMIC DNA]</scope>
</reference>
<sequence>MSAKALSELSGKELLYRYLESSGLIDAPSAVRVSTGDDFDSVVKGVTWLSGGQKAVIKPDQLIKRRGKHGLVKCGPVKEIKEWYQERAGTNVKVGKTTGRLHTFIIEPFCQHTDADELYVAIFSQRHHDVIMFYEHGGVD</sequence>
<dbReference type="Gene3D" id="3.30.470.110">
    <property type="match status" value="1"/>
</dbReference>
<protein>
    <recommendedName>
        <fullName evidence="1">ATP-citrate synthase ATP-grasp domain-containing protein</fullName>
    </recommendedName>
</protein>
<feature type="domain" description="ATP-citrate synthase ATP-grasp" evidence="1">
    <location>
        <begin position="2"/>
        <end position="140"/>
    </location>
</feature>
<accession>A0A3P7LR19</accession>
<dbReference type="Proteomes" id="UP000270094">
    <property type="component" value="Unassembled WGS sequence"/>
</dbReference>
<evidence type="ECO:0000259" key="1">
    <source>
        <dbReference type="Pfam" id="PF24948"/>
    </source>
</evidence>
<organism evidence="2 3">
    <name type="scientific">Strongylus vulgaris</name>
    <name type="common">Blood worm</name>
    <dbReference type="NCBI Taxonomy" id="40348"/>
    <lineage>
        <taxon>Eukaryota</taxon>
        <taxon>Metazoa</taxon>
        <taxon>Ecdysozoa</taxon>
        <taxon>Nematoda</taxon>
        <taxon>Chromadorea</taxon>
        <taxon>Rhabditida</taxon>
        <taxon>Rhabditina</taxon>
        <taxon>Rhabditomorpha</taxon>
        <taxon>Strongyloidea</taxon>
        <taxon>Strongylidae</taxon>
        <taxon>Strongylus</taxon>
    </lineage>
</organism>
<name>A0A3P7LR19_STRVU</name>
<feature type="non-terminal residue" evidence="2">
    <location>
        <position position="140"/>
    </location>
</feature>
<dbReference type="SUPFAM" id="SSF56059">
    <property type="entry name" value="Glutathione synthetase ATP-binding domain-like"/>
    <property type="match status" value="1"/>
</dbReference>
<gene>
    <name evidence="2" type="ORF">SVUK_LOCUS16570</name>
</gene>
<dbReference type="AlphaFoldDB" id="A0A3P7LR19"/>
<evidence type="ECO:0000313" key="3">
    <source>
        <dbReference type="Proteomes" id="UP000270094"/>
    </source>
</evidence>
<dbReference type="OrthoDB" id="5816339at2759"/>
<keyword evidence="3" id="KW-1185">Reference proteome</keyword>
<dbReference type="Pfam" id="PF24948">
    <property type="entry name" value="Citrate_synth_N"/>
    <property type="match status" value="1"/>
</dbReference>
<evidence type="ECO:0000313" key="2">
    <source>
        <dbReference type="EMBL" id="VDM81572.1"/>
    </source>
</evidence>
<dbReference type="EMBL" id="UYYB01113545">
    <property type="protein sequence ID" value="VDM81572.1"/>
    <property type="molecule type" value="Genomic_DNA"/>
</dbReference>
<dbReference type="InterPro" id="IPR056749">
    <property type="entry name" value="Citrate_synth_N"/>
</dbReference>
<proteinExistence type="predicted"/>